<evidence type="ECO:0000256" key="6">
    <source>
        <dbReference type="ARBA" id="ARBA00023102"/>
    </source>
</evidence>
<comment type="catalytic activity">
    <reaction evidence="7 8">
        <text>L-histidinol phosphate + H2O = L-histidinol + phosphate</text>
        <dbReference type="Rhea" id="RHEA:14465"/>
        <dbReference type="ChEBI" id="CHEBI:15377"/>
        <dbReference type="ChEBI" id="CHEBI:43474"/>
        <dbReference type="ChEBI" id="CHEBI:57699"/>
        <dbReference type="ChEBI" id="CHEBI:57980"/>
        <dbReference type="EC" id="3.1.3.15"/>
    </reaction>
</comment>
<dbReference type="EC" id="3.1.3.15" evidence="3 8"/>
<dbReference type="GO" id="GO:0005737">
    <property type="term" value="C:cytoplasm"/>
    <property type="evidence" value="ECO:0007669"/>
    <property type="project" value="TreeGrafter"/>
</dbReference>
<evidence type="ECO:0000256" key="5">
    <source>
        <dbReference type="ARBA" id="ARBA00022801"/>
    </source>
</evidence>
<evidence type="ECO:0000256" key="3">
    <source>
        <dbReference type="ARBA" id="ARBA00013085"/>
    </source>
</evidence>
<feature type="non-terminal residue" evidence="10">
    <location>
        <position position="294"/>
    </location>
</feature>
<protein>
    <recommendedName>
        <fullName evidence="3 8">Histidinol-phosphatase</fullName>
        <shortName evidence="8">HolPase</shortName>
        <ecNumber evidence="3 8">3.1.3.15</ecNumber>
    </recommendedName>
</protein>
<organism evidence="10 11">
    <name type="scientific">candidate division GN15 bacterium</name>
    <dbReference type="NCBI Taxonomy" id="2072418"/>
    <lineage>
        <taxon>Bacteria</taxon>
        <taxon>candidate division GN15</taxon>
    </lineage>
</organism>
<feature type="domain" description="PHP" evidence="9">
    <location>
        <begin position="46"/>
        <end position="253"/>
    </location>
</feature>
<dbReference type="SUPFAM" id="SSF89550">
    <property type="entry name" value="PHP domain-like"/>
    <property type="match status" value="1"/>
</dbReference>
<sequence>MRSCVILVMGPGRWSEPNEGVTRFSQEHTLPDLNKIVPLIPVGLADYHCHCDYSIDASGSIDDFCRAALKRNLAEICFTTHYDTNPRSADGVGRMRVEGEEQPASHDALAMYVEDVRLAHERYYPLGLSVVLGLEYGWYTGCEEEVARLRERFEFDYLLAGVHEIEDICYCCSHMYQRCFDRYSVEKMAEMYYREVTGAARSGLFNTIAHLDYYRKYGELYYGPAVHQAHRPFISEVFLALRDSGTALEVNTAARRKGLDSFYPQNEIINAARRAGVEIIHLGSDAHAPEQVGS</sequence>
<evidence type="ECO:0000256" key="2">
    <source>
        <dbReference type="ARBA" id="ARBA00009152"/>
    </source>
</evidence>
<dbReference type="PANTHER" id="PTHR21039">
    <property type="entry name" value="HISTIDINOL PHOSPHATASE-RELATED"/>
    <property type="match status" value="1"/>
</dbReference>
<dbReference type="EMBL" id="PQAP01000007">
    <property type="protein sequence ID" value="PWB75894.1"/>
    <property type="molecule type" value="Genomic_DNA"/>
</dbReference>
<dbReference type="AlphaFoldDB" id="A0A855X433"/>
<dbReference type="GO" id="GO:0000105">
    <property type="term" value="P:L-histidine biosynthetic process"/>
    <property type="evidence" value="ECO:0007669"/>
    <property type="project" value="UniProtKB-UniRule"/>
</dbReference>
<keyword evidence="6 8" id="KW-0368">Histidine biosynthesis</keyword>
<dbReference type="GO" id="GO:0004401">
    <property type="term" value="F:histidinol-phosphatase activity"/>
    <property type="evidence" value="ECO:0007669"/>
    <property type="project" value="UniProtKB-UniRule"/>
</dbReference>
<reference evidence="10 11" key="1">
    <citation type="journal article" date="2018" name="ISME J.">
        <title>A methanotrophic archaeon couples anaerobic oxidation of methane to Fe(III) reduction.</title>
        <authorList>
            <person name="Cai C."/>
            <person name="Leu A.O."/>
            <person name="Xie G.J."/>
            <person name="Guo J."/>
            <person name="Feng Y."/>
            <person name="Zhao J.X."/>
            <person name="Tyson G.W."/>
            <person name="Yuan Z."/>
            <person name="Hu S."/>
        </authorList>
    </citation>
    <scope>NUCLEOTIDE SEQUENCE [LARGE SCALE GENOMIC DNA]</scope>
    <source>
        <strain evidence="10">FeB_12</strain>
    </source>
</reference>
<comment type="pathway">
    <text evidence="1 8">Amino-acid biosynthesis; L-histidine biosynthesis; L-histidine from 5-phospho-alpha-D-ribose 1-diphosphate: step 8/9.</text>
</comment>
<dbReference type="Gene3D" id="3.20.20.140">
    <property type="entry name" value="Metal-dependent hydrolases"/>
    <property type="match status" value="1"/>
</dbReference>
<comment type="caution">
    <text evidence="10">The sequence shown here is derived from an EMBL/GenBank/DDBJ whole genome shotgun (WGS) entry which is preliminary data.</text>
</comment>
<evidence type="ECO:0000313" key="11">
    <source>
        <dbReference type="Proteomes" id="UP000250918"/>
    </source>
</evidence>
<gene>
    <name evidence="10" type="ORF">C3F09_01820</name>
</gene>
<evidence type="ECO:0000259" key="9">
    <source>
        <dbReference type="Pfam" id="PF02811"/>
    </source>
</evidence>
<dbReference type="UniPathway" id="UPA00031">
    <property type="reaction ID" value="UER00013"/>
</dbReference>
<dbReference type="Proteomes" id="UP000250918">
    <property type="component" value="Unassembled WGS sequence"/>
</dbReference>
<evidence type="ECO:0000256" key="7">
    <source>
        <dbReference type="ARBA" id="ARBA00049158"/>
    </source>
</evidence>
<name>A0A855X433_9BACT</name>
<accession>A0A855X433</accession>
<evidence type="ECO:0000256" key="1">
    <source>
        <dbReference type="ARBA" id="ARBA00004970"/>
    </source>
</evidence>
<dbReference type="InterPro" id="IPR004013">
    <property type="entry name" value="PHP_dom"/>
</dbReference>
<keyword evidence="5 8" id="KW-0378">Hydrolase</keyword>
<dbReference type="Pfam" id="PF02811">
    <property type="entry name" value="PHP"/>
    <property type="match status" value="1"/>
</dbReference>
<keyword evidence="4 8" id="KW-0028">Amino-acid biosynthesis</keyword>
<dbReference type="PANTHER" id="PTHR21039:SF0">
    <property type="entry name" value="HISTIDINOL-PHOSPHATASE"/>
    <property type="match status" value="1"/>
</dbReference>
<dbReference type="NCBIfam" id="TIGR01856">
    <property type="entry name" value="hisJ_fam"/>
    <property type="match status" value="1"/>
</dbReference>
<evidence type="ECO:0000256" key="8">
    <source>
        <dbReference type="RuleBase" id="RU366003"/>
    </source>
</evidence>
<dbReference type="InterPro" id="IPR010140">
    <property type="entry name" value="Histidinol_P_phosphatase_HisJ"/>
</dbReference>
<evidence type="ECO:0000256" key="4">
    <source>
        <dbReference type="ARBA" id="ARBA00022605"/>
    </source>
</evidence>
<evidence type="ECO:0000313" key="10">
    <source>
        <dbReference type="EMBL" id="PWB75894.1"/>
    </source>
</evidence>
<comment type="similarity">
    <text evidence="2 8">Belongs to the PHP hydrolase family. HisK subfamily.</text>
</comment>
<dbReference type="InterPro" id="IPR016195">
    <property type="entry name" value="Pol/histidinol_Pase-like"/>
</dbReference>
<proteinExistence type="inferred from homology"/>